<evidence type="ECO:0000259" key="2">
    <source>
        <dbReference type="Pfam" id="PF03732"/>
    </source>
</evidence>
<feature type="compositionally biased region" description="Basic and acidic residues" evidence="1">
    <location>
        <begin position="85"/>
        <end position="109"/>
    </location>
</feature>
<evidence type="ECO:0000313" key="3">
    <source>
        <dbReference type="EMBL" id="RDX91037.1"/>
    </source>
</evidence>
<dbReference type="PANTHER" id="PTHR35046">
    <property type="entry name" value="ZINC KNUCKLE (CCHC-TYPE) FAMILY PROTEIN"/>
    <property type="match status" value="1"/>
</dbReference>
<protein>
    <recommendedName>
        <fullName evidence="2">Retrotransposon gag domain-containing protein</fullName>
    </recommendedName>
</protein>
<dbReference type="PANTHER" id="PTHR35046:SF9">
    <property type="entry name" value="RNA-DIRECTED DNA POLYMERASE"/>
    <property type="match status" value="1"/>
</dbReference>
<reference evidence="3" key="1">
    <citation type="submission" date="2018-05" db="EMBL/GenBank/DDBJ databases">
        <title>Draft genome of Mucuna pruriens seed.</title>
        <authorList>
            <person name="Nnadi N.E."/>
            <person name="Vos R."/>
            <person name="Hasami M.H."/>
            <person name="Devisetty U.K."/>
            <person name="Aguiy J.C."/>
        </authorList>
    </citation>
    <scope>NUCLEOTIDE SEQUENCE [LARGE SCALE GENOMIC DNA]</scope>
    <source>
        <strain evidence="3">JCA_2017</strain>
    </source>
</reference>
<sequence>MKVRLVTLKFSDYARMWWNQVLGDIRRMRRASCESWAELKRLMRVKFVPSYYIRDLYNKLQRLYQGAKSVEKYLSRKPYPSSSWKGKERDMLKKDKSPKKGSEPFIRHH</sequence>
<organism evidence="3 4">
    <name type="scientific">Mucuna pruriens</name>
    <name type="common">Velvet bean</name>
    <name type="synonym">Dolichos pruriens</name>
    <dbReference type="NCBI Taxonomy" id="157652"/>
    <lineage>
        <taxon>Eukaryota</taxon>
        <taxon>Viridiplantae</taxon>
        <taxon>Streptophyta</taxon>
        <taxon>Embryophyta</taxon>
        <taxon>Tracheophyta</taxon>
        <taxon>Spermatophyta</taxon>
        <taxon>Magnoliopsida</taxon>
        <taxon>eudicotyledons</taxon>
        <taxon>Gunneridae</taxon>
        <taxon>Pentapetalae</taxon>
        <taxon>rosids</taxon>
        <taxon>fabids</taxon>
        <taxon>Fabales</taxon>
        <taxon>Fabaceae</taxon>
        <taxon>Papilionoideae</taxon>
        <taxon>50 kb inversion clade</taxon>
        <taxon>NPAAA clade</taxon>
        <taxon>indigoferoid/millettioid clade</taxon>
        <taxon>Phaseoleae</taxon>
        <taxon>Mucuna</taxon>
    </lineage>
</organism>
<comment type="caution">
    <text evidence="3">The sequence shown here is derived from an EMBL/GenBank/DDBJ whole genome shotgun (WGS) entry which is preliminary data.</text>
</comment>
<evidence type="ECO:0000256" key="1">
    <source>
        <dbReference type="SAM" id="MobiDB-lite"/>
    </source>
</evidence>
<name>A0A371GKF7_MUCPR</name>
<keyword evidence="4" id="KW-1185">Reference proteome</keyword>
<gene>
    <name evidence="3" type="ORF">CR513_27039</name>
</gene>
<dbReference type="Proteomes" id="UP000257109">
    <property type="component" value="Unassembled WGS sequence"/>
</dbReference>
<feature type="region of interest" description="Disordered" evidence="1">
    <location>
        <begin position="77"/>
        <end position="109"/>
    </location>
</feature>
<dbReference type="Pfam" id="PF03732">
    <property type="entry name" value="Retrotrans_gag"/>
    <property type="match status" value="1"/>
</dbReference>
<accession>A0A371GKF7</accession>
<dbReference type="EMBL" id="QJKJ01005219">
    <property type="protein sequence ID" value="RDX91037.1"/>
    <property type="molecule type" value="Genomic_DNA"/>
</dbReference>
<evidence type="ECO:0000313" key="4">
    <source>
        <dbReference type="Proteomes" id="UP000257109"/>
    </source>
</evidence>
<proteinExistence type="predicted"/>
<feature type="domain" description="Retrotransposon gag" evidence="2">
    <location>
        <begin position="5"/>
        <end position="76"/>
    </location>
</feature>
<feature type="non-terminal residue" evidence="3">
    <location>
        <position position="1"/>
    </location>
</feature>
<dbReference type="OrthoDB" id="1731207at2759"/>
<dbReference type="AlphaFoldDB" id="A0A371GKF7"/>
<dbReference type="InterPro" id="IPR005162">
    <property type="entry name" value="Retrotrans_gag_dom"/>
</dbReference>